<gene>
    <name evidence="7" type="ORF">QWZ16_09610</name>
</gene>
<accession>A0ABT8BV34</accession>
<dbReference type="EC" id="1.-.-.-" evidence="7"/>
<feature type="transmembrane region" description="Helical" evidence="5">
    <location>
        <begin position="74"/>
        <end position="100"/>
    </location>
</feature>
<dbReference type="GO" id="GO:0016491">
    <property type="term" value="F:oxidoreductase activity"/>
    <property type="evidence" value="ECO:0007669"/>
    <property type="project" value="UniProtKB-KW"/>
</dbReference>
<keyword evidence="8" id="KW-1185">Reference proteome</keyword>
<evidence type="ECO:0000256" key="3">
    <source>
        <dbReference type="ARBA" id="ARBA00022989"/>
    </source>
</evidence>
<name>A0ABT8BV34_9VIBR</name>
<dbReference type="PANTHER" id="PTHR11863">
    <property type="entry name" value="STEROL DESATURASE"/>
    <property type="match status" value="1"/>
</dbReference>
<organism evidence="7 8">
    <name type="scientific">Vibrio ostreicida</name>
    <dbReference type="NCBI Taxonomy" id="526588"/>
    <lineage>
        <taxon>Bacteria</taxon>
        <taxon>Pseudomonadati</taxon>
        <taxon>Pseudomonadota</taxon>
        <taxon>Gammaproteobacteria</taxon>
        <taxon>Vibrionales</taxon>
        <taxon>Vibrionaceae</taxon>
        <taxon>Vibrio</taxon>
    </lineage>
</organism>
<dbReference type="InterPro" id="IPR006694">
    <property type="entry name" value="Fatty_acid_hydroxylase"/>
</dbReference>
<evidence type="ECO:0000256" key="2">
    <source>
        <dbReference type="ARBA" id="ARBA00022692"/>
    </source>
</evidence>
<dbReference type="EMBL" id="JAUFQC010000001">
    <property type="protein sequence ID" value="MDN3609953.1"/>
    <property type="molecule type" value="Genomic_DNA"/>
</dbReference>
<protein>
    <submittedName>
        <fullName evidence="7">Sterol desaturase family protein</fullName>
        <ecNumber evidence="7">1.-.-.-</ecNumber>
    </submittedName>
</protein>
<evidence type="ECO:0000256" key="4">
    <source>
        <dbReference type="ARBA" id="ARBA00023136"/>
    </source>
</evidence>
<keyword evidence="4 5" id="KW-0472">Membrane</keyword>
<dbReference type="Proteomes" id="UP001238540">
    <property type="component" value="Unassembled WGS sequence"/>
</dbReference>
<dbReference type="InterPro" id="IPR050307">
    <property type="entry name" value="Sterol_Desaturase_Related"/>
</dbReference>
<comment type="caution">
    <text evidence="7">The sequence shown here is derived from an EMBL/GenBank/DDBJ whole genome shotgun (WGS) entry which is preliminary data.</text>
</comment>
<feature type="transmembrane region" description="Helical" evidence="5">
    <location>
        <begin position="141"/>
        <end position="165"/>
    </location>
</feature>
<feature type="transmembrane region" description="Helical" evidence="5">
    <location>
        <begin position="45"/>
        <end position="68"/>
    </location>
</feature>
<dbReference type="RefSeq" id="WP_170883381.1">
    <property type="nucleotide sequence ID" value="NZ_JABEYA020000017.1"/>
</dbReference>
<feature type="domain" description="Fatty acid hydroxylase" evidence="6">
    <location>
        <begin position="88"/>
        <end position="224"/>
    </location>
</feature>
<comment type="subcellular location">
    <subcellularLocation>
        <location evidence="1">Membrane</location>
    </subcellularLocation>
</comment>
<keyword evidence="3 5" id="KW-1133">Transmembrane helix</keyword>
<keyword evidence="7" id="KW-0560">Oxidoreductase</keyword>
<evidence type="ECO:0000313" key="8">
    <source>
        <dbReference type="Proteomes" id="UP001238540"/>
    </source>
</evidence>
<dbReference type="Pfam" id="PF04116">
    <property type="entry name" value="FA_hydroxylase"/>
    <property type="match status" value="1"/>
</dbReference>
<sequence>MYDPDLIRLSFFLCALILCGLWEWRSPRKRLTQSKSYRWFNNLGLVAFNSVCLTLLMPILAFEAALIASQNQWGLFYLLDLPFVFTLAFCVVLLDLAVYLQHLIFHKFPILWRLHRMHHADQDIDITTGSRFHPLEILISVWVKITVVVILGVPPMAVIVFEVVLNVSAMFNHSNAKLPLKLDAAIRTIMVTPDMHRVHHSVIARETHSNFGFCLSVWDRRFGTYIAQPELGHDKVKIGLPLFRKVSEQRLDKMLTQPFRNH</sequence>
<evidence type="ECO:0000313" key="7">
    <source>
        <dbReference type="EMBL" id="MDN3609953.1"/>
    </source>
</evidence>
<keyword evidence="2 5" id="KW-0812">Transmembrane</keyword>
<proteinExistence type="predicted"/>
<reference evidence="8" key="1">
    <citation type="journal article" date="2019" name="Int. J. Syst. Evol. Microbiol.">
        <title>The Global Catalogue of Microorganisms (GCM) 10K type strain sequencing project: providing services to taxonomists for standard genome sequencing and annotation.</title>
        <authorList>
            <consortium name="The Broad Institute Genomics Platform"/>
            <consortium name="The Broad Institute Genome Sequencing Center for Infectious Disease"/>
            <person name="Wu L."/>
            <person name="Ma J."/>
        </authorList>
    </citation>
    <scope>NUCLEOTIDE SEQUENCE [LARGE SCALE GENOMIC DNA]</scope>
    <source>
        <strain evidence="8">CECT 7398</strain>
    </source>
</reference>
<feature type="transmembrane region" description="Helical" evidence="5">
    <location>
        <begin position="6"/>
        <end position="24"/>
    </location>
</feature>
<evidence type="ECO:0000256" key="5">
    <source>
        <dbReference type="SAM" id="Phobius"/>
    </source>
</evidence>
<evidence type="ECO:0000256" key="1">
    <source>
        <dbReference type="ARBA" id="ARBA00004370"/>
    </source>
</evidence>
<evidence type="ECO:0000259" key="6">
    <source>
        <dbReference type="Pfam" id="PF04116"/>
    </source>
</evidence>